<evidence type="ECO:0000256" key="1">
    <source>
        <dbReference type="ARBA" id="ARBA00004370"/>
    </source>
</evidence>
<evidence type="ECO:0000256" key="4">
    <source>
        <dbReference type="ARBA" id="ARBA00023136"/>
    </source>
</evidence>
<feature type="transmembrane region" description="Helical" evidence="6">
    <location>
        <begin position="85"/>
        <end position="107"/>
    </location>
</feature>
<comment type="caution">
    <text evidence="7">The sequence shown here is derived from an EMBL/GenBank/DDBJ whole genome shotgun (WGS) entry which is preliminary data.</text>
</comment>
<feature type="compositionally biased region" description="Low complexity" evidence="5">
    <location>
        <begin position="45"/>
        <end position="54"/>
    </location>
</feature>
<evidence type="ECO:0000256" key="2">
    <source>
        <dbReference type="ARBA" id="ARBA00022692"/>
    </source>
</evidence>
<protein>
    <recommendedName>
        <fullName evidence="9">Interferon-induced transmembrane protein</fullName>
    </recommendedName>
</protein>
<accession>A0A402DTA2</accession>
<dbReference type="PANTHER" id="PTHR14948">
    <property type="entry name" value="NG5"/>
    <property type="match status" value="1"/>
</dbReference>
<evidence type="ECO:0000256" key="6">
    <source>
        <dbReference type="SAM" id="Phobius"/>
    </source>
</evidence>
<keyword evidence="8" id="KW-1185">Reference proteome</keyword>
<dbReference type="GO" id="GO:0016020">
    <property type="term" value="C:membrane"/>
    <property type="evidence" value="ECO:0007669"/>
    <property type="project" value="UniProtKB-SubCell"/>
</dbReference>
<evidence type="ECO:0008006" key="9">
    <source>
        <dbReference type="Google" id="ProtNLM"/>
    </source>
</evidence>
<gene>
    <name evidence="7" type="ORF">CBZ_24360</name>
</gene>
<sequence length="165" mass="17104">MSTPNEPQNPFEKNQPQEGGAGTPESGTPGTPQYPAAPQYPSGDAPQYPAATPQYPSAPGYPAASGYPAAPQYDAAGYSAPPNNYLVWAILSTVLCCLPLGVVSIVFSTQVNTKWNAGDFDGARASANRAKLWAIWSAVAALVATVGYVILLVVGALALPDTTTY</sequence>
<comment type="subcellular location">
    <subcellularLocation>
        <location evidence="1">Membrane</location>
    </subcellularLocation>
</comment>
<dbReference type="EMBL" id="BIMR01000203">
    <property type="protein sequence ID" value="GCE77380.1"/>
    <property type="molecule type" value="Genomic_DNA"/>
</dbReference>
<dbReference type="Pfam" id="PF04505">
    <property type="entry name" value="CD225"/>
    <property type="match status" value="1"/>
</dbReference>
<evidence type="ECO:0000313" key="8">
    <source>
        <dbReference type="Proteomes" id="UP000289954"/>
    </source>
</evidence>
<dbReference type="AlphaFoldDB" id="A0A402DTA2"/>
<dbReference type="InterPro" id="IPR051423">
    <property type="entry name" value="CD225/Dispanin"/>
</dbReference>
<evidence type="ECO:0000313" key="7">
    <source>
        <dbReference type="EMBL" id="GCE77380.1"/>
    </source>
</evidence>
<reference evidence="7 8" key="1">
    <citation type="submission" date="2019-01" db="EMBL/GenBank/DDBJ databases">
        <title>Draft genome sequence of Cellulomonas takizawaensis strain TKZ-21.</title>
        <authorList>
            <person name="Yamamura H."/>
            <person name="Hayashi T."/>
            <person name="Hamada M."/>
            <person name="Serisawa Y."/>
            <person name="Matsuyama K."/>
            <person name="Nakagawa Y."/>
            <person name="Otoguro M."/>
            <person name="Yanagida F."/>
            <person name="Hayakawa M."/>
        </authorList>
    </citation>
    <scope>NUCLEOTIDE SEQUENCE [LARGE SCALE GENOMIC DNA]</scope>
    <source>
        <strain evidence="7 8">NBRC12680</strain>
    </source>
</reference>
<evidence type="ECO:0000256" key="3">
    <source>
        <dbReference type="ARBA" id="ARBA00022989"/>
    </source>
</evidence>
<dbReference type="PANTHER" id="PTHR14948:SF44">
    <property type="entry name" value="PROLINE-RICH TRANSMEMBRANE PROTEIN 1-LIKE"/>
    <property type="match status" value="1"/>
</dbReference>
<evidence type="ECO:0000256" key="5">
    <source>
        <dbReference type="SAM" id="MobiDB-lite"/>
    </source>
</evidence>
<dbReference type="RefSeq" id="WP_130781986.1">
    <property type="nucleotide sequence ID" value="NZ_BIMR01000203.1"/>
</dbReference>
<dbReference type="OrthoDB" id="9815705at2"/>
<feature type="compositionally biased region" description="Polar residues" evidence="5">
    <location>
        <begin position="1"/>
        <end position="17"/>
    </location>
</feature>
<feature type="transmembrane region" description="Helical" evidence="6">
    <location>
        <begin position="133"/>
        <end position="159"/>
    </location>
</feature>
<keyword evidence="2 6" id="KW-0812">Transmembrane</keyword>
<dbReference type="Proteomes" id="UP000289954">
    <property type="component" value="Unassembled WGS sequence"/>
</dbReference>
<proteinExistence type="predicted"/>
<keyword evidence="4 6" id="KW-0472">Membrane</keyword>
<keyword evidence="3 6" id="KW-1133">Transmembrane helix</keyword>
<dbReference type="InterPro" id="IPR007593">
    <property type="entry name" value="CD225/Dispanin_fam"/>
</dbReference>
<organism evidence="7 8">
    <name type="scientific">Cellulomonas biazotea</name>
    <dbReference type="NCBI Taxonomy" id="1709"/>
    <lineage>
        <taxon>Bacteria</taxon>
        <taxon>Bacillati</taxon>
        <taxon>Actinomycetota</taxon>
        <taxon>Actinomycetes</taxon>
        <taxon>Micrococcales</taxon>
        <taxon>Cellulomonadaceae</taxon>
        <taxon>Cellulomonas</taxon>
    </lineage>
</organism>
<name>A0A402DTA2_9CELL</name>
<feature type="region of interest" description="Disordered" evidence="5">
    <location>
        <begin position="1"/>
        <end position="54"/>
    </location>
</feature>